<proteinExistence type="predicted"/>
<evidence type="ECO:0000313" key="2">
    <source>
        <dbReference type="Proteomes" id="UP000176834"/>
    </source>
</evidence>
<evidence type="ECO:0000313" key="1">
    <source>
        <dbReference type="EMBL" id="OGN06359.1"/>
    </source>
</evidence>
<organism evidence="1 2">
    <name type="scientific">Candidatus Yanofskybacteria bacterium RIFCSPHIGHO2_02_FULL_38_22b</name>
    <dbReference type="NCBI Taxonomy" id="1802673"/>
    <lineage>
        <taxon>Bacteria</taxon>
        <taxon>Candidatus Yanofskyibacteriota</taxon>
    </lineage>
</organism>
<gene>
    <name evidence="1" type="ORF">A3B86_04600</name>
</gene>
<sequence length="74" mass="8265">MKRIIQFRISKGDKYYTAEGVDLPVVTQGKTLDELAVNIQEAVDLHLEGENPADFDIAPNPSVLMNFELPQIHA</sequence>
<dbReference type="EMBL" id="MGJN01000020">
    <property type="protein sequence ID" value="OGN06359.1"/>
    <property type="molecule type" value="Genomic_DNA"/>
</dbReference>
<accession>A0A1F8F256</accession>
<dbReference type="Proteomes" id="UP000176834">
    <property type="component" value="Unassembled WGS sequence"/>
</dbReference>
<evidence type="ECO:0008006" key="3">
    <source>
        <dbReference type="Google" id="ProtNLM"/>
    </source>
</evidence>
<protein>
    <recommendedName>
        <fullName evidence="3">Type II toxin-antitoxin system HicB family antitoxin</fullName>
    </recommendedName>
</protein>
<dbReference type="InterPro" id="IPR035069">
    <property type="entry name" value="TTHA1013/TTHA0281-like"/>
</dbReference>
<dbReference type="Gene3D" id="3.30.160.250">
    <property type="match status" value="1"/>
</dbReference>
<dbReference type="AlphaFoldDB" id="A0A1F8F256"/>
<reference evidence="1 2" key="1">
    <citation type="journal article" date="2016" name="Nat. Commun.">
        <title>Thousands of microbial genomes shed light on interconnected biogeochemical processes in an aquifer system.</title>
        <authorList>
            <person name="Anantharaman K."/>
            <person name="Brown C.T."/>
            <person name="Hug L.A."/>
            <person name="Sharon I."/>
            <person name="Castelle C.J."/>
            <person name="Probst A.J."/>
            <person name="Thomas B.C."/>
            <person name="Singh A."/>
            <person name="Wilkins M.J."/>
            <person name="Karaoz U."/>
            <person name="Brodie E.L."/>
            <person name="Williams K.H."/>
            <person name="Hubbard S.S."/>
            <person name="Banfield J.F."/>
        </authorList>
    </citation>
    <scope>NUCLEOTIDE SEQUENCE [LARGE SCALE GENOMIC DNA]</scope>
</reference>
<comment type="caution">
    <text evidence="1">The sequence shown here is derived from an EMBL/GenBank/DDBJ whole genome shotgun (WGS) entry which is preliminary data.</text>
</comment>
<name>A0A1F8F256_9BACT</name>
<dbReference type="SUPFAM" id="SSF143100">
    <property type="entry name" value="TTHA1013/TTHA0281-like"/>
    <property type="match status" value="1"/>
</dbReference>